<evidence type="ECO:0000256" key="2">
    <source>
        <dbReference type="SAM" id="Phobius"/>
    </source>
</evidence>
<dbReference type="AlphaFoldDB" id="A0A0D2NN89"/>
<name>A0A0D2NN89_9CHLO</name>
<dbReference type="GeneID" id="25734835"/>
<dbReference type="InterPro" id="IPR002550">
    <property type="entry name" value="CNNM"/>
</dbReference>
<feature type="transmembrane region" description="Helical" evidence="2">
    <location>
        <begin position="92"/>
        <end position="117"/>
    </location>
</feature>
<keyword evidence="1" id="KW-0677">Repeat</keyword>
<dbReference type="GO" id="GO:0010960">
    <property type="term" value="P:magnesium ion homeostasis"/>
    <property type="evidence" value="ECO:0007669"/>
    <property type="project" value="InterPro"/>
</dbReference>
<dbReference type="GO" id="GO:0005737">
    <property type="term" value="C:cytoplasm"/>
    <property type="evidence" value="ECO:0007669"/>
    <property type="project" value="TreeGrafter"/>
</dbReference>
<organism evidence="4 5">
    <name type="scientific">Monoraphidium neglectum</name>
    <dbReference type="NCBI Taxonomy" id="145388"/>
    <lineage>
        <taxon>Eukaryota</taxon>
        <taxon>Viridiplantae</taxon>
        <taxon>Chlorophyta</taxon>
        <taxon>core chlorophytes</taxon>
        <taxon>Chlorophyceae</taxon>
        <taxon>CS clade</taxon>
        <taxon>Sphaeropleales</taxon>
        <taxon>Selenastraceae</taxon>
        <taxon>Monoraphidium</taxon>
    </lineage>
</organism>
<accession>A0A0D2NN89</accession>
<keyword evidence="2" id="KW-0812">Transmembrane</keyword>
<dbReference type="EMBL" id="KK100428">
    <property type="protein sequence ID" value="KIZ06001.1"/>
    <property type="molecule type" value="Genomic_DNA"/>
</dbReference>
<feature type="domain" description="CNNM transmembrane" evidence="3">
    <location>
        <begin position="13"/>
        <end position="90"/>
    </location>
</feature>
<keyword evidence="5" id="KW-1185">Reference proteome</keyword>
<dbReference type="RefSeq" id="XP_013905020.1">
    <property type="nucleotide sequence ID" value="XM_014049566.1"/>
</dbReference>
<keyword evidence="2" id="KW-0472">Membrane</keyword>
<keyword evidence="2" id="KW-1133">Transmembrane helix</keyword>
<evidence type="ECO:0000256" key="1">
    <source>
        <dbReference type="ARBA" id="ARBA00022737"/>
    </source>
</evidence>
<sequence>MLSRIQALYVAGVFILIHGSALLSGLTLGLLSLDTLQLQVQQRTGTARQQSQATRLLPLVARTHQVLVGLVLFGAAVSAALTLCLDRLLDPVAAILLHSVSICAFFAPLMHVILWLFSPAAFPLALLLDATLGQPGEDALFERQELRTVIALHAQEGMDGPLSLQEMGIISGVLELTATPVASMMTPISEAQPLAAEAEIDAAMVDSVLRHGMRQVLVQR</sequence>
<evidence type="ECO:0000313" key="4">
    <source>
        <dbReference type="EMBL" id="KIZ06001.1"/>
    </source>
</evidence>
<evidence type="ECO:0000313" key="5">
    <source>
        <dbReference type="Proteomes" id="UP000054498"/>
    </source>
</evidence>
<proteinExistence type="predicted"/>
<dbReference type="PANTHER" id="PTHR12064">
    <property type="entry name" value="METAL TRANSPORTER CNNM"/>
    <property type="match status" value="1"/>
</dbReference>
<dbReference type="KEGG" id="mng:MNEG_1957"/>
<reference evidence="4 5" key="1">
    <citation type="journal article" date="2013" name="BMC Genomics">
        <title>Reconstruction of the lipid metabolism for the microalga Monoraphidium neglectum from its genome sequence reveals characteristics suitable for biofuel production.</title>
        <authorList>
            <person name="Bogen C."/>
            <person name="Al-Dilaimi A."/>
            <person name="Albersmeier A."/>
            <person name="Wichmann J."/>
            <person name="Grundmann M."/>
            <person name="Rupp O."/>
            <person name="Lauersen K.J."/>
            <person name="Blifernez-Klassen O."/>
            <person name="Kalinowski J."/>
            <person name="Goesmann A."/>
            <person name="Mussgnug J.H."/>
            <person name="Kruse O."/>
        </authorList>
    </citation>
    <scope>NUCLEOTIDE SEQUENCE [LARGE SCALE GENOMIC DNA]</scope>
    <source>
        <strain evidence="4 5">SAG 48.87</strain>
    </source>
</reference>
<evidence type="ECO:0000259" key="3">
    <source>
        <dbReference type="Pfam" id="PF01595"/>
    </source>
</evidence>
<protein>
    <recommendedName>
        <fullName evidence="3">CNNM transmembrane domain-containing protein</fullName>
    </recommendedName>
</protein>
<dbReference type="Proteomes" id="UP000054498">
    <property type="component" value="Unassembled WGS sequence"/>
</dbReference>
<dbReference type="GO" id="GO:0030026">
    <property type="term" value="P:intracellular manganese ion homeostasis"/>
    <property type="evidence" value="ECO:0007669"/>
    <property type="project" value="TreeGrafter"/>
</dbReference>
<dbReference type="InterPro" id="IPR045095">
    <property type="entry name" value="ACDP"/>
</dbReference>
<dbReference type="STRING" id="145388.A0A0D2NN89"/>
<dbReference type="Pfam" id="PF01595">
    <property type="entry name" value="CNNM"/>
    <property type="match status" value="2"/>
</dbReference>
<feature type="domain" description="CNNM transmembrane" evidence="3">
    <location>
        <begin position="96"/>
        <end position="157"/>
    </location>
</feature>
<dbReference type="PANTHER" id="PTHR12064:SF97">
    <property type="entry name" value="METAL TRANSPORTER CNNM-5"/>
    <property type="match status" value="1"/>
</dbReference>
<feature type="transmembrane region" description="Helical" evidence="2">
    <location>
        <begin position="7"/>
        <end position="31"/>
    </location>
</feature>
<feature type="transmembrane region" description="Helical" evidence="2">
    <location>
        <begin position="66"/>
        <end position="85"/>
    </location>
</feature>
<gene>
    <name evidence="4" type="ORF">MNEG_1957</name>
</gene>
<dbReference type="OrthoDB" id="5353557at2759"/>